<dbReference type="PANTHER" id="PTHR48098">
    <property type="entry name" value="ENTEROCHELIN ESTERASE-RELATED"/>
    <property type="match status" value="1"/>
</dbReference>
<dbReference type="PANTHER" id="PTHR48098:SF3">
    <property type="entry name" value="IRON(III) ENTEROBACTIN ESTERASE"/>
    <property type="match status" value="1"/>
</dbReference>
<name>A0A512BEA4_9BACT</name>
<dbReference type="Proteomes" id="UP000321513">
    <property type="component" value="Unassembled WGS sequence"/>
</dbReference>
<comment type="caution">
    <text evidence="1">The sequence shown here is derived from an EMBL/GenBank/DDBJ whole genome shotgun (WGS) entry which is preliminary data.</text>
</comment>
<dbReference type="InterPro" id="IPR000801">
    <property type="entry name" value="Esterase-like"/>
</dbReference>
<evidence type="ECO:0000313" key="1">
    <source>
        <dbReference type="EMBL" id="GEO10299.1"/>
    </source>
</evidence>
<evidence type="ECO:0000313" key="2">
    <source>
        <dbReference type="Proteomes" id="UP000321513"/>
    </source>
</evidence>
<dbReference type="InterPro" id="IPR029058">
    <property type="entry name" value="AB_hydrolase_fold"/>
</dbReference>
<dbReference type="InterPro" id="IPR050583">
    <property type="entry name" value="Mycobacterial_A85_antigen"/>
</dbReference>
<gene>
    <name evidence="1" type="ORF">SAE01_27950</name>
</gene>
<dbReference type="SUPFAM" id="SSF53474">
    <property type="entry name" value="alpha/beta-Hydrolases"/>
    <property type="match status" value="1"/>
</dbReference>
<dbReference type="EMBL" id="BJYT01000010">
    <property type="protein sequence ID" value="GEO10299.1"/>
    <property type="molecule type" value="Genomic_DNA"/>
</dbReference>
<proteinExistence type="predicted"/>
<sequence length="226" mass="26299">MELLVFGHAGTPVLFFPTRTARFYDYENWKVIDAIADKINKGWLQVYCVDSIDLESFYCSCSHPSQRIVRHIQYEKYIVNEVLPLIKHKNSNNYIISTGCSLGAYHAVNISFRQPQLFGKVVGMSGRYDLTLHANNFSDLFDGYQDENVYFNMPSQFIPNLTDQNIIRDLKKLQIVLAVGKEDPFLPNNQYLHNALLKKGIANTLHIWEGEAHRPRFWQQMVQYFL</sequence>
<reference evidence="1 2" key="1">
    <citation type="submission" date="2019-07" db="EMBL/GenBank/DDBJ databases">
        <title>Whole genome shotgun sequence of Segetibacter aerophilus NBRC 106135.</title>
        <authorList>
            <person name="Hosoyama A."/>
            <person name="Uohara A."/>
            <person name="Ohji S."/>
            <person name="Ichikawa N."/>
        </authorList>
    </citation>
    <scope>NUCLEOTIDE SEQUENCE [LARGE SCALE GENOMIC DNA]</scope>
    <source>
        <strain evidence="1 2">NBRC 106135</strain>
    </source>
</reference>
<dbReference type="Pfam" id="PF00756">
    <property type="entry name" value="Esterase"/>
    <property type="match status" value="1"/>
</dbReference>
<accession>A0A512BEA4</accession>
<dbReference type="AlphaFoldDB" id="A0A512BEA4"/>
<keyword evidence="2" id="KW-1185">Reference proteome</keyword>
<protein>
    <submittedName>
        <fullName evidence="1">Esterase</fullName>
    </submittedName>
</protein>
<organism evidence="1 2">
    <name type="scientific">Segetibacter aerophilus</name>
    <dbReference type="NCBI Taxonomy" id="670293"/>
    <lineage>
        <taxon>Bacteria</taxon>
        <taxon>Pseudomonadati</taxon>
        <taxon>Bacteroidota</taxon>
        <taxon>Chitinophagia</taxon>
        <taxon>Chitinophagales</taxon>
        <taxon>Chitinophagaceae</taxon>
        <taxon>Segetibacter</taxon>
    </lineage>
</organism>
<dbReference type="Gene3D" id="3.40.50.1820">
    <property type="entry name" value="alpha/beta hydrolase"/>
    <property type="match status" value="1"/>
</dbReference>